<name>A0ABR9MTP8_9MICO</name>
<evidence type="ECO:0000313" key="3">
    <source>
        <dbReference type="Proteomes" id="UP000625527"/>
    </source>
</evidence>
<evidence type="ECO:0000259" key="1">
    <source>
        <dbReference type="Pfam" id="PF13460"/>
    </source>
</evidence>
<dbReference type="InterPro" id="IPR036291">
    <property type="entry name" value="NAD(P)-bd_dom_sf"/>
</dbReference>
<dbReference type="Gene3D" id="3.40.50.720">
    <property type="entry name" value="NAD(P)-binding Rossmann-like Domain"/>
    <property type="match status" value="1"/>
</dbReference>
<comment type="caution">
    <text evidence="2">The sequence shown here is derived from an EMBL/GenBank/DDBJ whole genome shotgun (WGS) entry which is preliminary data.</text>
</comment>
<dbReference type="Proteomes" id="UP000625527">
    <property type="component" value="Unassembled WGS sequence"/>
</dbReference>
<dbReference type="InterPro" id="IPR016040">
    <property type="entry name" value="NAD(P)-bd_dom"/>
</dbReference>
<dbReference type="Pfam" id="PF13460">
    <property type="entry name" value="NAD_binding_10"/>
    <property type="match status" value="1"/>
</dbReference>
<evidence type="ECO:0000313" key="2">
    <source>
        <dbReference type="EMBL" id="MBE1874757.1"/>
    </source>
</evidence>
<dbReference type="SUPFAM" id="SSF51735">
    <property type="entry name" value="NAD(P)-binding Rossmann-fold domains"/>
    <property type="match status" value="1"/>
</dbReference>
<protein>
    <submittedName>
        <fullName evidence="2">NAD(P)H-binding protein</fullName>
    </submittedName>
</protein>
<dbReference type="InterPro" id="IPR051606">
    <property type="entry name" value="Polyketide_Oxido-like"/>
</dbReference>
<dbReference type="EMBL" id="JADAQT010000047">
    <property type="protein sequence ID" value="MBE1874757.1"/>
    <property type="molecule type" value="Genomic_DNA"/>
</dbReference>
<accession>A0ABR9MTP8</accession>
<reference evidence="2 3" key="1">
    <citation type="submission" date="2020-10" db="EMBL/GenBank/DDBJ databases">
        <title>Myceligenerans pegani sp. nov., an endophytic actinomycete isolated from Peganum harmala L. in Xinjiang, China.</title>
        <authorList>
            <person name="Xin L."/>
        </authorList>
    </citation>
    <scope>NUCLEOTIDE SEQUENCE [LARGE SCALE GENOMIC DNA]</scope>
    <source>
        <strain evidence="2 3">TRM65318</strain>
    </source>
</reference>
<proteinExistence type="predicted"/>
<feature type="domain" description="NAD(P)-binding" evidence="1">
    <location>
        <begin position="7"/>
        <end position="200"/>
    </location>
</feature>
<dbReference type="PANTHER" id="PTHR43355">
    <property type="entry name" value="FLAVIN REDUCTASE (NADPH)"/>
    <property type="match status" value="1"/>
</dbReference>
<dbReference type="RefSeq" id="WP_192861313.1">
    <property type="nucleotide sequence ID" value="NZ_JADAQT010000047.1"/>
</dbReference>
<organism evidence="2 3">
    <name type="scientific">Myceligenerans pegani</name>
    <dbReference type="NCBI Taxonomy" id="2776917"/>
    <lineage>
        <taxon>Bacteria</taxon>
        <taxon>Bacillati</taxon>
        <taxon>Actinomycetota</taxon>
        <taxon>Actinomycetes</taxon>
        <taxon>Micrococcales</taxon>
        <taxon>Promicromonosporaceae</taxon>
        <taxon>Myceligenerans</taxon>
    </lineage>
</organism>
<sequence length="211" mass="22191">MQVTVIGASGRTGSAVVQQALDAGHTVTAVGRESSAFPFDPHERLATVRTDVLDAGALAPVVKGADAVVSALGPRDSGPSEVCRRGAAALVDAMHDAGVRRLAVVSASGAFHGPGDGFVTRTIAKPILQRVLRHSFADTRAMEEVVRASGLDWTLVRPPRLLDRPRTGRYRHAVDAFVPGGIQIGRADVADYLLRSLDDPATASHWVGLGY</sequence>
<gene>
    <name evidence="2" type="ORF">IHE71_03420</name>
</gene>
<keyword evidence="3" id="KW-1185">Reference proteome</keyword>
<dbReference type="PANTHER" id="PTHR43355:SF2">
    <property type="entry name" value="FLAVIN REDUCTASE (NADPH)"/>
    <property type="match status" value="1"/>
</dbReference>